<dbReference type="EMBL" id="MOBQ01000016">
    <property type="protein sequence ID" value="RON46197.1"/>
    <property type="molecule type" value="Genomic_DNA"/>
</dbReference>
<dbReference type="Pfam" id="PF13807">
    <property type="entry name" value="GNVR"/>
    <property type="match status" value="1"/>
</dbReference>
<keyword evidence="4 6" id="KW-1133">Transmembrane helix</keyword>
<dbReference type="Proteomes" id="UP000285349">
    <property type="component" value="Unassembled WGS sequence"/>
</dbReference>
<dbReference type="OrthoDB" id="8113255at2"/>
<dbReference type="GO" id="GO:0005886">
    <property type="term" value="C:plasma membrane"/>
    <property type="evidence" value="ECO:0007669"/>
    <property type="project" value="UniProtKB-SubCell"/>
</dbReference>
<protein>
    <recommendedName>
        <fullName evidence="11">Chain-length determining protein</fullName>
    </recommendedName>
</protein>
<feature type="domain" description="Tyrosine-protein kinase G-rich" evidence="8">
    <location>
        <begin position="304"/>
        <end position="339"/>
    </location>
</feature>
<evidence type="ECO:0008006" key="11">
    <source>
        <dbReference type="Google" id="ProtNLM"/>
    </source>
</evidence>
<name>A0A423K457_9PSED</name>
<dbReference type="InterPro" id="IPR003856">
    <property type="entry name" value="LPS_length_determ_N"/>
</dbReference>
<evidence type="ECO:0000313" key="10">
    <source>
        <dbReference type="Proteomes" id="UP000285349"/>
    </source>
</evidence>
<dbReference type="InterPro" id="IPR050445">
    <property type="entry name" value="Bact_polysacc_biosynth/exp"/>
</dbReference>
<dbReference type="AlphaFoldDB" id="A0A423K457"/>
<comment type="subcellular location">
    <subcellularLocation>
        <location evidence="1">Cell membrane</location>
        <topology evidence="1">Multi-pass membrane protein</topology>
    </subcellularLocation>
</comment>
<dbReference type="SUPFAM" id="SSF160355">
    <property type="entry name" value="Bacterial polysaccharide co-polymerase-like"/>
    <property type="match status" value="1"/>
</dbReference>
<keyword evidence="2" id="KW-1003">Cell membrane</keyword>
<feature type="domain" description="Polysaccharide chain length determinant N-terminal" evidence="7">
    <location>
        <begin position="12"/>
        <end position="106"/>
    </location>
</feature>
<feature type="transmembrane region" description="Helical" evidence="6">
    <location>
        <begin position="318"/>
        <end position="341"/>
    </location>
</feature>
<evidence type="ECO:0000256" key="1">
    <source>
        <dbReference type="ARBA" id="ARBA00004651"/>
    </source>
</evidence>
<dbReference type="GO" id="GO:0004713">
    <property type="term" value="F:protein tyrosine kinase activity"/>
    <property type="evidence" value="ECO:0007669"/>
    <property type="project" value="TreeGrafter"/>
</dbReference>
<evidence type="ECO:0000256" key="4">
    <source>
        <dbReference type="ARBA" id="ARBA00022989"/>
    </source>
</evidence>
<dbReference type="Gene3D" id="3.30.1890.10">
    <property type="entry name" value="FepE-like"/>
    <property type="match status" value="1"/>
</dbReference>
<evidence type="ECO:0000256" key="5">
    <source>
        <dbReference type="ARBA" id="ARBA00023136"/>
    </source>
</evidence>
<accession>A0A423K457</accession>
<evidence type="ECO:0000259" key="8">
    <source>
        <dbReference type="Pfam" id="PF13807"/>
    </source>
</evidence>
<evidence type="ECO:0000313" key="9">
    <source>
        <dbReference type="EMBL" id="RON46197.1"/>
    </source>
</evidence>
<gene>
    <name evidence="9" type="ORF">BK666_13710</name>
</gene>
<evidence type="ECO:0000256" key="6">
    <source>
        <dbReference type="SAM" id="Phobius"/>
    </source>
</evidence>
<organism evidence="9 10">
    <name type="scientific">Pseudomonas frederiksbergensis</name>
    <dbReference type="NCBI Taxonomy" id="104087"/>
    <lineage>
        <taxon>Bacteria</taxon>
        <taxon>Pseudomonadati</taxon>
        <taxon>Pseudomonadota</taxon>
        <taxon>Gammaproteobacteria</taxon>
        <taxon>Pseudomonadales</taxon>
        <taxon>Pseudomonadaceae</taxon>
        <taxon>Pseudomonas</taxon>
    </lineage>
</organism>
<dbReference type="Pfam" id="PF02706">
    <property type="entry name" value="Wzz"/>
    <property type="match status" value="1"/>
</dbReference>
<keyword evidence="5 6" id="KW-0472">Membrane</keyword>
<reference evidence="9 10" key="1">
    <citation type="submission" date="2016-10" db="EMBL/GenBank/DDBJ databases">
        <title>Comparative genome analysis of multiple Pseudomonas spp. focuses on biocontrol and plant growth promoting traits.</title>
        <authorList>
            <person name="Tao X.-Y."/>
            <person name="Taylor C.G."/>
        </authorList>
    </citation>
    <scope>NUCLEOTIDE SEQUENCE [LARGE SCALE GENOMIC DNA]</scope>
    <source>
        <strain evidence="9 10">37A10</strain>
    </source>
</reference>
<dbReference type="PANTHER" id="PTHR32309">
    <property type="entry name" value="TYROSINE-PROTEIN KINASE"/>
    <property type="match status" value="1"/>
</dbReference>
<evidence type="ECO:0000256" key="2">
    <source>
        <dbReference type="ARBA" id="ARBA00022475"/>
    </source>
</evidence>
<feature type="transmembrane region" description="Helical" evidence="6">
    <location>
        <begin position="27"/>
        <end position="46"/>
    </location>
</feature>
<evidence type="ECO:0000259" key="7">
    <source>
        <dbReference type="Pfam" id="PF02706"/>
    </source>
</evidence>
<dbReference type="InterPro" id="IPR032807">
    <property type="entry name" value="GNVR"/>
</dbReference>
<dbReference type="PANTHER" id="PTHR32309:SF13">
    <property type="entry name" value="FERRIC ENTEROBACTIN TRANSPORT PROTEIN FEPE"/>
    <property type="match status" value="1"/>
</dbReference>
<comment type="caution">
    <text evidence="9">The sequence shown here is derived from an EMBL/GenBank/DDBJ whole genome shotgun (WGS) entry which is preliminary data.</text>
</comment>
<keyword evidence="3 6" id="KW-0812">Transmembrane</keyword>
<proteinExistence type="predicted"/>
<dbReference type="RefSeq" id="WP_123510149.1">
    <property type="nucleotide sequence ID" value="NZ_MOBQ01000016.1"/>
</dbReference>
<evidence type="ECO:0000256" key="3">
    <source>
        <dbReference type="ARBA" id="ARBA00022692"/>
    </source>
</evidence>
<sequence length="353" mass="39518">MSNNKEFSDIGEIDISDIFRALWLRKWTIFATTCVVTLIAVGYVFLVRPVYEARAFAMPPTYNDISNLNYGRTRDTELVPLTVKDVYSIFLQHLRGETLRQKFITEVMAPGSIDAEGKADSNLLYAELSKRLVVSQPTKELPDEFMVTIQSSDPDQAAQWTQDYIHRAGELAKQEIIKNVSYEADVKIRSLDRQIADLRENGRKVRADTIIKLREALRVATAIGLEKPPIISGNPAVQIAGSIDGQLIYMRGTKALEAEIENLEARGANDPFIGNLRDLESKQAFYKSISSNLQDIVAYRLDGDIEPPLSPVKPKKSLTIILGFLFGLLLGVGFVLVRYFLFMGSAKKPLSLQ</sequence>